<evidence type="ECO:0000256" key="4">
    <source>
        <dbReference type="ARBA" id="ARBA00022645"/>
    </source>
</evidence>
<dbReference type="OrthoDB" id="9766909at2"/>
<evidence type="ECO:0000256" key="1">
    <source>
        <dbReference type="ARBA" id="ARBA00004752"/>
    </source>
</evidence>
<keyword evidence="6" id="KW-0328">Glycosyltransferase</keyword>
<comment type="catalytic activity">
    <reaction evidence="11">
        <text>[GlcNAc-(1-&gt;4)-Mur2Ac(oyl-L-Ala-gamma-D-Glu-L-Lys-D-Ala-D-Ala)](n)-di-trans,octa-cis-undecaprenyl diphosphate + beta-D-GlcNAc-(1-&gt;4)-Mur2Ac(oyl-L-Ala-gamma-D-Glu-L-Lys-D-Ala-D-Ala)-di-trans,octa-cis-undecaprenyl diphosphate = [GlcNAc-(1-&gt;4)-Mur2Ac(oyl-L-Ala-gamma-D-Glu-L-Lys-D-Ala-D-Ala)](n+1)-di-trans,octa-cis-undecaprenyl diphosphate + di-trans,octa-cis-undecaprenyl diphosphate + H(+)</text>
        <dbReference type="Rhea" id="RHEA:23708"/>
        <dbReference type="Rhea" id="RHEA-COMP:9602"/>
        <dbReference type="Rhea" id="RHEA-COMP:9603"/>
        <dbReference type="ChEBI" id="CHEBI:15378"/>
        <dbReference type="ChEBI" id="CHEBI:58405"/>
        <dbReference type="ChEBI" id="CHEBI:60033"/>
        <dbReference type="ChEBI" id="CHEBI:78435"/>
        <dbReference type="EC" id="2.4.99.28"/>
    </reaction>
</comment>
<dbReference type="Pfam" id="PF00905">
    <property type="entry name" value="Transpeptidase"/>
    <property type="match status" value="1"/>
</dbReference>
<dbReference type="GO" id="GO:0006508">
    <property type="term" value="P:proteolysis"/>
    <property type="evidence" value="ECO:0007669"/>
    <property type="project" value="UniProtKB-KW"/>
</dbReference>
<dbReference type="PANTHER" id="PTHR32282">
    <property type="entry name" value="BINDING PROTEIN TRANSPEPTIDASE, PUTATIVE-RELATED"/>
    <property type="match status" value="1"/>
</dbReference>
<dbReference type="Gene3D" id="3.40.710.10">
    <property type="entry name" value="DD-peptidase/beta-lactamase superfamily"/>
    <property type="match status" value="1"/>
</dbReference>
<dbReference type="Pfam" id="PF00912">
    <property type="entry name" value="Transgly"/>
    <property type="match status" value="1"/>
</dbReference>
<evidence type="ECO:0000256" key="3">
    <source>
        <dbReference type="ARBA" id="ARBA00007739"/>
    </source>
</evidence>
<dbReference type="GO" id="GO:0030288">
    <property type="term" value="C:outer membrane-bounded periplasmic space"/>
    <property type="evidence" value="ECO:0007669"/>
    <property type="project" value="TreeGrafter"/>
</dbReference>
<evidence type="ECO:0000256" key="6">
    <source>
        <dbReference type="ARBA" id="ARBA00022676"/>
    </source>
</evidence>
<feature type="domain" description="Glycosyl transferase family 51" evidence="13">
    <location>
        <begin position="60"/>
        <end position="219"/>
    </location>
</feature>
<dbReference type="GO" id="GO:0004180">
    <property type="term" value="F:carboxypeptidase activity"/>
    <property type="evidence" value="ECO:0007669"/>
    <property type="project" value="UniProtKB-KW"/>
</dbReference>
<evidence type="ECO:0000256" key="5">
    <source>
        <dbReference type="ARBA" id="ARBA00022670"/>
    </source>
</evidence>
<dbReference type="NCBIfam" id="TIGR02073">
    <property type="entry name" value="PBP_1c"/>
    <property type="match status" value="1"/>
</dbReference>
<feature type="domain" description="Penicillin-binding protein transpeptidase" evidence="12">
    <location>
        <begin position="305"/>
        <end position="522"/>
    </location>
</feature>
<dbReference type="Gene3D" id="1.10.3810.10">
    <property type="entry name" value="Biosynthetic peptidoglycan transglycosylase-like"/>
    <property type="match status" value="1"/>
</dbReference>
<dbReference type="UniPathway" id="UPA00219"/>
<keyword evidence="9" id="KW-0511">Multifunctional enzyme</keyword>
<evidence type="ECO:0000256" key="9">
    <source>
        <dbReference type="ARBA" id="ARBA00023268"/>
    </source>
</evidence>
<evidence type="ECO:0000313" key="15">
    <source>
        <dbReference type="EMBL" id="PPK30774.1"/>
    </source>
</evidence>
<reference evidence="15 16" key="1">
    <citation type="submission" date="2018-02" db="EMBL/GenBank/DDBJ databases">
        <title>Draft genome sequences of four Legionella pneumophila clinical strains isolated in Ontario.</title>
        <authorList>
            <person name="Fortuna A."/>
            <person name="Ramnarine R."/>
            <person name="Li A."/>
            <person name="Frantz C."/>
            <person name="Mallo G."/>
        </authorList>
    </citation>
    <scope>NUCLEOTIDE SEQUENCE [LARGE SCALE GENOMIC DNA]</scope>
    <source>
        <strain evidence="15 16">LG61</strain>
    </source>
</reference>
<evidence type="ECO:0000259" key="14">
    <source>
        <dbReference type="Pfam" id="PF06832"/>
    </source>
</evidence>
<dbReference type="GO" id="GO:0008955">
    <property type="term" value="F:peptidoglycan glycosyltransferase activity"/>
    <property type="evidence" value="ECO:0007669"/>
    <property type="project" value="UniProtKB-EC"/>
</dbReference>
<dbReference type="AlphaFoldDB" id="A0A2S6F029"/>
<comment type="caution">
    <text evidence="15">The sequence shown here is derived from an EMBL/GenBank/DDBJ whole genome shotgun (WGS) entry which is preliminary data.</text>
</comment>
<gene>
    <name evidence="15" type="primary">pbpC</name>
    <name evidence="15" type="ORF">C3928_08400</name>
</gene>
<dbReference type="InterPro" id="IPR001460">
    <property type="entry name" value="PCN-bd_Tpept"/>
</dbReference>
<dbReference type="EMBL" id="PQWY01000011">
    <property type="protein sequence ID" value="PPK30774.1"/>
    <property type="molecule type" value="Genomic_DNA"/>
</dbReference>
<dbReference type="EC" id="2.4.99.28" evidence="10"/>
<dbReference type="InterPro" id="IPR036950">
    <property type="entry name" value="PBP_transglycosylase"/>
</dbReference>
<comment type="similarity">
    <text evidence="3">In the N-terminal section; belongs to the glycosyltransferase 51 family.</text>
</comment>
<dbReference type="GO" id="GO:0009252">
    <property type="term" value="P:peptidoglycan biosynthetic process"/>
    <property type="evidence" value="ECO:0007669"/>
    <property type="project" value="UniProtKB-UniPathway"/>
</dbReference>
<dbReference type="InterPro" id="IPR009647">
    <property type="entry name" value="PBP_C"/>
</dbReference>
<evidence type="ECO:0000256" key="8">
    <source>
        <dbReference type="ARBA" id="ARBA00022801"/>
    </source>
</evidence>
<comment type="pathway">
    <text evidence="1">Cell wall biogenesis; peptidoglycan biosynthesis.</text>
</comment>
<sequence>MLWAMRKAIKYLSIILVALFVSGLLLLFFSPKPSLLEEFNFSKAVYDENQQLLRLILSEDDKYRLYVPLSQIPKELIEATLLQEDQYFRWHKGVNPFSMMKAIWQTYVVKSRRIGASTITMQVARIRFGINSKKISGKLWQIIRALQIERHYDKDKILEAYFNLAPYGGNIEGAGAASLIYFNKPVRKLGLPEALTLSIIPQNPVKRTSKNSELKKIRNHLFARWLKQHPEDKEKQSLFGLPLVMQTNQNLPFHAPHFVNMVLKENPGLSQSISTTLDYRLQLVVERITRHYLARKKMFGVHNAAVLLVDSRTMSIKALMGSADFFNNKISGQINGVETKRSPGSTLKPFIYGLALDQGLIHPNTVLKDVPQSFNGYNPENFDYDFMGPIKAKDALVLSRNIPAIDLSNQLTNPTLHKLLEQAHVTQLRSESYYGLSLNLGGVELTMKELVGLYAMLINDGIWHPVNSLKAALRKEGHRLLSAEASFLIFDMLKNTPMKESNNNGSSQLPIAWKTGTSSGYRDAWTVGVFGPYVLAVWIGNFDNQANPAFIGKEIAAPLFFELIDAIKHERGPIARVEKNPEYMHLEKIEVCKASGMLPGRYCTDTEWTWFIPGKSPIKTDTIFREVAINSKTGLRTCHIDENTRFEVYEFWPSDLLKIFRKAGIQRHTPPFFEPDCALSGNGGISPQITSPQTGVSYIVHANTQSNKIIPLTAVTDAGIAHLYWFINESFVAETQSDQPYLWQAKPGKYVVRVVDDRGLSDARDITIQLVS</sequence>
<evidence type="ECO:0000313" key="16">
    <source>
        <dbReference type="Proteomes" id="UP000239239"/>
    </source>
</evidence>
<dbReference type="SUPFAM" id="SSF56601">
    <property type="entry name" value="beta-lactamase/transpeptidase-like"/>
    <property type="match status" value="1"/>
</dbReference>
<keyword evidence="7" id="KW-0808">Transferase</keyword>
<proteinExistence type="inferred from homology"/>
<keyword evidence="8" id="KW-0378">Hydrolase</keyword>
<feature type="domain" description="Penicillin-binding C-terminal" evidence="14">
    <location>
        <begin position="684"/>
        <end position="763"/>
    </location>
</feature>
<name>A0A2S6F029_LEGPN</name>
<evidence type="ECO:0000259" key="13">
    <source>
        <dbReference type="Pfam" id="PF00912"/>
    </source>
</evidence>
<dbReference type="GO" id="GO:0008658">
    <property type="term" value="F:penicillin binding"/>
    <property type="evidence" value="ECO:0007669"/>
    <property type="project" value="InterPro"/>
</dbReference>
<dbReference type="Proteomes" id="UP000239239">
    <property type="component" value="Unassembled WGS sequence"/>
</dbReference>
<protein>
    <recommendedName>
        <fullName evidence="10">peptidoglycan glycosyltransferase</fullName>
        <ecNumber evidence="10">2.4.99.28</ecNumber>
    </recommendedName>
</protein>
<accession>A0A2S6F029</accession>
<evidence type="ECO:0000256" key="11">
    <source>
        <dbReference type="ARBA" id="ARBA00049902"/>
    </source>
</evidence>
<dbReference type="PANTHER" id="PTHR32282:SF15">
    <property type="entry name" value="PENICILLIN-BINDING PROTEIN 1C"/>
    <property type="match status" value="1"/>
</dbReference>
<dbReference type="InterPro" id="IPR011815">
    <property type="entry name" value="PBP_1c"/>
</dbReference>
<comment type="similarity">
    <text evidence="2">In the C-terminal section; belongs to the transpeptidase family.</text>
</comment>
<evidence type="ECO:0000256" key="7">
    <source>
        <dbReference type="ARBA" id="ARBA00022679"/>
    </source>
</evidence>
<organism evidence="15 16">
    <name type="scientific">Legionella pneumophila</name>
    <dbReference type="NCBI Taxonomy" id="446"/>
    <lineage>
        <taxon>Bacteria</taxon>
        <taxon>Pseudomonadati</taxon>
        <taxon>Pseudomonadota</taxon>
        <taxon>Gammaproteobacteria</taxon>
        <taxon>Legionellales</taxon>
        <taxon>Legionellaceae</taxon>
        <taxon>Legionella</taxon>
    </lineage>
</organism>
<dbReference type="InterPro" id="IPR023346">
    <property type="entry name" value="Lysozyme-like_dom_sf"/>
</dbReference>
<keyword evidence="5" id="KW-0645">Protease</keyword>
<dbReference type="SUPFAM" id="SSF53955">
    <property type="entry name" value="Lysozyme-like"/>
    <property type="match status" value="1"/>
</dbReference>
<evidence type="ECO:0000256" key="10">
    <source>
        <dbReference type="ARBA" id="ARBA00044770"/>
    </source>
</evidence>
<dbReference type="InterPro" id="IPR050396">
    <property type="entry name" value="Glycosyltr_51/Transpeptidase"/>
</dbReference>
<keyword evidence="4" id="KW-0121">Carboxypeptidase</keyword>
<evidence type="ECO:0000256" key="2">
    <source>
        <dbReference type="ARBA" id="ARBA00007090"/>
    </source>
</evidence>
<evidence type="ECO:0000259" key="12">
    <source>
        <dbReference type="Pfam" id="PF00905"/>
    </source>
</evidence>
<dbReference type="InterPro" id="IPR001264">
    <property type="entry name" value="Glyco_trans_51"/>
</dbReference>
<dbReference type="Pfam" id="PF06832">
    <property type="entry name" value="BiPBP_C"/>
    <property type="match status" value="1"/>
</dbReference>
<dbReference type="InterPro" id="IPR012338">
    <property type="entry name" value="Beta-lactam/transpept-like"/>
</dbReference>